<comment type="caution">
    <text evidence="1">The sequence shown here is derived from an EMBL/GenBank/DDBJ whole genome shotgun (WGS) entry which is preliminary data.</text>
</comment>
<protein>
    <submittedName>
        <fullName evidence="1">Uncharacterized protein</fullName>
    </submittedName>
</protein>
<accession>A0A0F9RTY3</accession>
<organism evidence="1">
    <name type="scientific">marine sediment metagenome</name>
    <dbReference type="NCBI Taxonomy" id="412755"/>
    <lineage>
        <taxon>unclassified sequences</taxon>
        <taxon>metagenomes</taxon>
        <taxon>ecological metagenomes</taxon>
    </lineage>
</organism>
<dbReference type="AlphaFoldDB" id="A0A0F9RTY3"/>
<dbReference type="EMBL" id="LAZR01003216">
    <property type="protein sequence ID" value="KKN20703.1"/>
    <property type="molecule type" value="Genomic_DNA"/>
</dbReference>
<name>A0A0F9RTY3_9ZZZZ</name>
<gene>
    <name evidence="1" type="ORF">LCGC14_0932750</name>
</gene>
<sequence length="54" mass="6059">MIIDINKPDNNLRNAILDALAILEPTADCKGGSEEFYREALARTARWLKSQLAK</sequence>
<evidence type="ECO:0000313" key="1">
    <source>
        <dbReference type="EMBL" id="KKN20703.1"/>
    </source>
</evidence>
<proteinExistence type="predicted"/>
<reference evidence="1" key="1">
    <citation type="journal article" date="2015" name="Nature">
        <title>Complex archaea that bridge the gap between prokaryotes and eukaryotes.</title>
        <authorList>
            <person name="Spang A."/>
            <person name="Saw J.H."/>
            <person name="Jorgensen S.L."/>
            <person name="Zaremba-Niedzwiedzka K."/>
            <person name="Martijn J."/>
            <person name="Lind A.E."/>
            <person name="van Eijk R."/>
            <person name="Schleper C."/>
            <person name="Guy L."/>
            <person name="Ettema T.J."/>
        </authorList>
    </citation>
    <scope>NUCLEOTIDE SEQUENCE</scope>
</reference>